<evidence type="ECO:0000313" key="2">
    <source>
        <dbReference type="EMBL" id="KAJ7029505.1"/>
    </source>
</evidence>
<protein>
    <submittedName>
        <fullName evidence="2">Uncharacterized protein</fullName>
    </submittedName>
</protein>
<reference evidence="2" key="1">
    <citation type="submission" date="2023-03" db="EMBL/GenBank/DDBJ databases">
        <title>Massive genome expansion in bonnet fungi (Mycena s.s.) driven by repeated elements and novel gene families across ecological guilds.</title>
        <authorList>
            <consortium name="Lawrence Berkeley National Laboratory"/>
            <person name="Harder C.B."/>
            <person name="Miyauchi S."/>
            <person name="Viragh M."/>
            <person name="Kuo A."/>
            <person name="Thoen E."/>
            <person name="Andreopoulos B."/>
            <person name="Lu D."/>
            <person name="Skrede I."/>
            <person name="Drula E."/>
            <person name="Henrissat B."/>
            <person name="Morin E."/>
            <person name="Kohler A."/>
            <person name="Barry K."/>
            <person name="LaButti K."/>
            <person name="Morin E."/>
            <person name="Salamov A."/>
            <person name="Lipzen A."/>
            <person name="Mereny Z."/>
            <person name="Hegedus B."/>
            <person name="Baldrian P."/>
            <person name="Stursova M."/>
            <person name="Weitz H."/>
            <person name="Taylor A."/>
            <person name="Grigoriev I.V."/>
            <person name="Nagy L.G."/>
            <person name="Martin F."/>
            <person name="Kauserud H."/>
        </authorList>
    </citation>
    <scope>NUCLEOTIDE SEQUENCE</scope>
    <source>
        <strain evidence="2">CBHHK200</strain>
    </source>
</reference>
<sequence>MTSEGDNVDAPVRMRAREYDVATTKVIYGLSPVDQHVVLATLRTDFHTPAAEQRCMERGDDDSLFSADDEEPPLMPVSPSDEESDTRDSPAGQTKDMPVPAPVSAAVLLNDAPQIESGHRYQTDGEAVESAWAAAGPVLPRPMGAGLRHLAEEGPIHDLQIVGLNSVRDVKCNCIDGKHSAYERRWSFGYINADGIWS</sequence>
<keyword evidence="3" id="KW-1185">Reference proteome</keyword>
<dbReference type="AlphaFoldDB" id="A0AAD6SL65"/>
<organism evidence="2 3">
    <name type="scientific">Mycena alexandri</name>
    <dbReference type="NCBI Taxonomy" id="1745969"/>
    <lineage>
        <taxon>Eukaryota</taxon>
        <taxon>Fungi</taxon>
        <taxon>Dikarya</taxon>
        <taxon>Basidiomycota</taxon>
        <taxon>Agaricomycotina</taxon>
        <taxon>Agaricomycetes</taxon>
        <taxon>Agaricomycetidae</taxon>
        <taxon>Agaricales</taxon>
        <taxon>Marasmiineae</taxon>
        <taxon>Mycenaceae</taxon>
        <taxon>Mycena</taxon>
    </lineage>
</organism>
<comment type="caution">
    <text evidence="2">The sequence shown here is derived from an EMBL/GenBank/DDBJ whole genome shotgun (WGS) entry which is preliminary data.</text>
</comment>
<evidence type="ECO:0000313" key="3">
    <source>
        <dbReference type="Proteomes" id="UP001218188"/>
    </source>
</evidence>
<gene>
    <name evidence="2" type="ORF">C8F04DRAFT_1264961</name>
</gene>
<name>A0AAD6SL65_9AGAR</name>
<proteinExistence type="predicted"/>
<feature type="region of interest" description="Disordered" evidence="1">
    <location>
        <begin position="61"/>
        <end position="99"/>
    </location>
</feature>
<accession>A0AAD6SL65</accession>
<dbReference type="EMBL" id="JARJCM010000101">
    <property type="protein sequence ID" value="KAJ7029505.1"/>
    <property type="molecule type" value="Genomic_DNA"/>
</dbReference>
<evidence type="ECO:0000256" key="1">
    <source>
        <dbReference type="SAM" id="MobiDB-lite"/>
    </source>
</evidence>
<dbReference type="Proteomes" id="UP001218188">
    <property type="component" value="Unassembled WGS sequence"/>
</dbReference>
<feature type="compositionally biased region" description="Acidic residues" evidence="1">
    <location>
        <begin position="61"/>
        <end position="72"/>
    </location>
</feature>